<dbReference type="PROSITE" id="PS00027">
    <property type="entry name" value="HOMEOBOX_1"/>
    <property type="match status" value="1"/>
</dbReference>
<evidence type="ECO:0000256" key="7">
    <source>
        <dbReference type="SAM" id="MobiDB-lite"/>
    </source>
</evidence>
<dbReference type="EMBL" id="JASEJX010000015">
    <property type="protein sequence ID" value="KAK4514372.1"/>
    <property type="molecule type" value="Genomic_DNA"/>
</dbReference>
<dbReference type="SUPFAM" id="SSF46689">
    <property type="entry name" value="Homeodomain-like"/>
    <property type="match status" value="1"/>
</dbReference>
<protein>
    <recommendedName>
        <fullName evidence="8">Homeobox domain-containing protein</fullName>
    </recommendedName>
</protein>
<evidence type="ECO:0000259" key="8">
    <source>
        <dbReference type="PROSITE" id="PS50071"/>
    </source>
</evidence>
<evidence type="ECO:0000256" key="4">
    <source>
        <dbReference type="ARBA" id="ARBA00023242"/>
    </source>
</evidence>
<dbReference type="GO" id="GO:0000981">
    <property type="term" value="F:DNA-binding transcription factor activity, RNA polymerase II-specific"/>
    <property type="evidence" value="ECO:0007669"/>
    <property type="project" value="InterPro"/>
</dbReference>
<organism evidence="9 10">
    <name type="scientific">Mucor velutinosus</name>
    <dbReference type="NCBI Taxonomy" id="708070"/>
    <lineage>
        <taxon>Eukaryota</taxon>
        <taxon>Fungi</taxon>
        <taxon>Fungi incertae sedis</taxon>
        <taxon>Mucoromycota</taxon>
        <taxon>Mucoromycotina</taxon>
        <taxon>Mucoromycetes</taxon>
        <taxon>Mucorales</taxon>
        <taxon>Mucorineae</taxon>
        <taxon>Mucoraceae</taxon>
        <taxon>Mucor</taxon>
    </lineage>
</organism>
<dbReference type="InterPro" id="IPR009057">
    <property type="entry name" value="Homeodomain-like_sf"/>
</dbReference>
<dbReference type="PANTHER" id="PTHR24324:SF5">
    <property type="entry name" value="HEMATOPOIETICALLY-EXPRESSED HOMEOBOX PROTEIN HHEX"/>
    <property type="match status" value="1"/>
</dbReference>
<dbReference type="InterPro" id="IPR001356">
    <property type="entry name" value="HD"/>
</dbReference>
<dbReference type="PROSITE" id="PS50071">
    <property type="entry name" value="HOMEOBOX_2"/>
    <property type="match status" value="1"/>
</dbReference>
<dbReference type="GO" id="GO:0005634">
    <property type="term" value="C:nucleus"/>
    <property type="evidence" value="ECO:0007669"/>
    <property type="project" value="UniProtKB-SubCell"/>
</dbReference>
<evidence type="ECO:0000256" key="6">
    <source>
        <dbReference type="RuleBase" id="RU000682"/>
    </source>
</evidence>
<dbReference type="Gene3D" id="1.10.10.60">
    <property type="entry name" value="Homeodomain-like"/>
    <property type="match status" value="1"/>
</dbReference>
<dbReference type="InterPro" id="IPR051000">
    <property type="entry name" value="Homeobox_DNA-bind_prot"/>
</dbReference>
<evidence type="ECO:0000313" key="9">
    <source>
        <dbReference type="EMBL" id="KAK4514372.1"/>
    </source>
</evidence>
<dbReference type="GO" id="GO:0000978">
    <property type="term" value="F:RNA polymerase II cis-regulatory region sequence-specific DNA binding"/>
    <property type="evidence" value="ECO:0007669"/>
    <property type="project" value="TreeGrafter"/>
</dbReference>
<comment type="caution">
    <text evidence="9">The sequence shown here is derived from an EMBL/GenBank/DDBJ whole genome shotgun (WGS) entry which is preliminary data.</text>
</comment>
<dbReference type="AlphaFoldDB" id="A0AAN7I013"/>
<feature type="DNA-binding region" description="Homeobox" evidence="5">
    <location>
        <begin position="58"/>
        <end position="117"/>
    </location>
</feature>
<dbReference type="GeneID" id="89945667"/>
<reference evidence="9 10" key="1">
    <citation type="submission" date="2022-11" db="EMBL/GenBank/DDBJ databases">
        <title>Mucor velutinosus strain NIH1002 WGS.</title>
        <authorList>
            <person name="Subramanian P."/>
            <person name="Mullikin J.C."/>
            <person name="Segre J.A."/>
            <person name="Zelazny A.M."/>
        </authorList>
    </citation>
    <scope>NUCLEOTIDE SEQUENCE [LARGE SCALE GENOMIC DNA]</scope>
    <source>
        <strain evidence="9 10">NIH1002</strain>
    </source>
</reference>
<feature type="region of interest" description="Disordered" evidence="7">
    <location>
        <begin position="124"/>
        <end position="156"/>
    </location>
</feature>
<dbReference type="Proteomes" id="UP001304243">
    <property type="component" value="Unassembled WGS sequence"/>
</dbReference>
<gene>
    <name evidence="9" type="ORF">ATC70_001965</name>
</gene>
<evidence type="ECO:0000256" key="3">
    <source>
        <dbReference type="ARBA" id="ARBA00023155"/>
    </source>
</evidence>
<keyword evidence="10" id="KW-1185">Reference proteome</keyword>
<evidence type="ECO:0000256" key="5">
    <source>
        <dbReference type="PROSITE-ProRule" id="PRU00108"/>
    </source>
</evidence>
<sequence length="370" mass="41769">MTLDTLQPFEQFFTVSPASTSTSTPTTASTKSDDNYLLETFHQYPHGDFRPTFYNPFEIKHRRRTSRAQLKVLEKSYLENPKPSAAIRRILAQKLEMTPRGIQIWFQNRRAKAKLLRRKSSSTPSVVASAVETEEEEEEEQEQQQAPYHFDDGMNATNTSLNTGDINQSSILFSQFFTNNYAVAGVDYANVTAPIEAEDEDWRVWQLNDNIRTVATTAAAVAAASSSGQQQQQSEMRRRSCPIMPPAPRQHQHQQINMALNQPQASYLSPVWSPNMLCNIMSPMPPQAPQQQYKRNFSYDSSSFDFLAYSQHTPPLTASCSASTVAGSPISLDSLYMNDPVVLPTNQYYNQSPLSATTTYIPDYTMPQFI</sequence>
<dbReference type="CDD" id="cd00086">
    <property type="entry name" value="homeodomain"/>
    <property type="match status" value="1"/>
</dbReference>
<keyword evidence="3 5" id="KW-0371">Homeobox</keyword>
<proteinExistence type="predicted"/>
<comment type="subcellular location">
    <subcellularLocation>
        <location evidence="1 5 6">Nucleus</location>
    </subcellularLocation>
</comment>
<dbReference type="RefSeq" id="XP_064681038.1">
    <property type="nucleotide sequence ID" value="XM_064821352.1"/>
</dbReference>
<keyword evidence="2 5" id="KW-0238">DNA-binding</keyword>
<dbReference type="SMART" id="SM00389">
    <property type="entry name" value="HOX"/>
    <property type="match status" value="1"/>
</dbReference>
<accession>A0AAN7I013</accession>
<name>A0AAN7I013_9FUNG</name>
<feature type="compositionally biased region" description="Acidic residues" evidence="7">
    <location>
        <begin position="132"/>
        <end position="142"/>
    </location>
</feature>
<dbReference type="Pfam" id="PF00046">
    <property type="entry name" value="Homeodomain"/>
    <property type="match status" value="1"/>
</dbReference>
<feature type="domain" description="Homeobox" evidence="8">
    <location>
        <begin position="56"/>
        <end position="116"/>
    </location>
</feature>
<evidence type="ECO:0000256" key="1">
    <source>
        <dbReference type="ARBA" id="ARBA00004123"/>
    </source>
</evidence>
<keyword evidence="4 5" id="KW-0539">Nucleus</keyword>
<dbReference type="PANTHER" id="PTHR24324">
    <property type="entry name" value="HOMEOBOX PROTEIN HHEX"/>
    <property type="match status" value="1"/>
</dbReference>
<evidence type="ECO:0000313" key="10">
    <source>
        <dbReference type="Proteomes" id="UP001304243"/>
    </source>
</evidence>
<dbReference type="InterPro" id="IPR017970">
    <property type="entry name" value="Homeobox_CS"/>
</dbReference>
<evidence type="ECO:0000256" key="2">
    <source>
        <dbReference type="ARBA" id="ARBA00023125"/>
    </source>
</evidence>
<dbReference type="GO" id="GO:0030154">
    <property type="term" value="P:cell differentiation"/>
    <property type="evidence" value="ECO:0007669"/>
    <property type="project" value="TreeGrafter"/>
</dbReference>